<comment type="caution">
    <text evidence="2">The sequence shown here is derived from an EMBL/GenBank/DDBJ whole genome shotgun (WGS) entry which is preliminary data.</text>
</comment>
<sequence length="257" mass="28236">VHELSAFMQKRAHRASDAVVQEVLRLLPEALKGASGTGRAAEILRECQMIGEASRRPRQEKGSQPEARVEPRLSEEAAQALLGAVESPLFEPTLVEALASSELLEKLKPSKKQLHEALKSEYLVWCQDAVKQGVLAATNSRRAVDGFMQEVSAQSVQEMDRHLAEVKAEGDSKRFVAACRDSVRQTLRREVKSFEGDLEPGSPAASATDLKRGFASRLRRFTTSIHTELDRAEADLQVAGGLLEKVRADKRGGGQQR</sequence>
<accession>A0AA36NB40</accession>
<organism evidence="2 3">
    <name type="scientific">Effrenium voratum</name>
    <dbReference type="NCBI Taxonomy" id="2562239"/>
    <lineage>
        <taxon>Eukaryota</taxon>
        <taxon>Sar</taxon>
        <taxon>Alveolata</taxon>
        <taxon>Dinophyceae</taxon>
        <taxon>Suessiales</taxon>
        <taxon>Symbiodiniaceae</taxon>
        <taxon>Effrenium</taxon>
    </lineage>
</organism>
<dbReference type="AlphaFoldDB" id="A0AA36NB40"/>
<dbReference type="EMBL" id="CAUJNA010003335">
    <property type="protein sequence ID" value="CAJ1399424.1"/>
    <property type="molecule type" value="Genomic_DNA"/>
</dbReference>
<feature type="non-terminal residue" evidence="2">
    <location>
        <position position="257"/>
    </location>
</feature>
<dbReference type="Proteomes" id="UP001178507">
    <property type="component" value="Unassembled WGS sequence"/>
</dbReference>
<protein>
    <submittedName>
        <fullName evidence="2">Uncharacterized protein</fullName>
    </submittedName>
</protein>
<proteinExistence type="predicted"/>
<gene>
    <name evidence="2" type="ORF">EVOR1521_LOCUS22960</name>
</gene>
<evidence type="ECO:0000313" key="3">
    <source>
        <dbReference type="Proteomes" id="UP001178507"/>
    </source>
</evidence>
<evidence type="ECO:0000256" key="1">
    <source>
        <dbReference type="SAM" id="MobiDB-lite"/>
    </source>
</evidence>
<evidence type="ECO:0000313" key="2">
    <source>
        <dbReference type="EMBL" id="CAJ1399424.1"/>
    </source>
</evidence>
<feature type="compositionally biased region" description="Basic and acidic residues" evidence="1">
    <location>
        <begin position="53"/>
        <end position="72"/>
    </location>
</feature>
<feature type="region of interest" description="Disordered" evidence="1">
    <location>
        <begin position="51"/>
        <end position="72"/>
    </location>
</feature>
<name>A0AA36NB40_9DINO</name>
<keyword evidence="3" id="KW-1185">Reference proteome</keyword>
<reference evidence="2" key="1">
    <citation type="submission" date="2023-08" db="EMBL/GenBank/DDBJ databases">
        <authorList>
            <person name="Chen Y."/>
            <person name="Shah S."/>
            <person name="Dougan E. K."/>
            <person name="Thang M."/>
            <person name="Chan C."/>
        </authorList>
    </citation>
    <scope>NUCLEOTIDE SEQUENCE</scope>
</reference>